<dbReference type="CDD" id="cd19821">
    <property type="entry name" value="Bbox1_BBX-like"/>
    <property type="match status" value="2"/>
</dbReference>
<comment type="similarity">
    <text evidence="2">Belongs to the CONSTANS family.</text>
</comment>
<dbReference type="GO" id="GO:0006355">
    <property type="term" value="P:regulation of DNA-templated transcription"/>
    <property type="evidence" value="ECO:0007669"/>
    <property type="project" value="UniProtKB-ARBA"/>
</dbReference>
<reference evidence="12 13" key="1">
    <citation type="submission" date="2024-02" db="EMBL/GenBank/DDBJ databases">
        <authorList>
            <person name="Vignale AGUSTIN F."/>
            <person name="Sosa J E."/>
            <person name="Modenutti C."/>
        </authorList>
    </citation>
    <scope>NUCLEOTIDE SEQUENCE [LARGE SCALE GENOMIC DNA]</scope>
</reference>
<keyword evidence="7 9" id="KW-0539">Nucleus</keyword>
<dbReference type="PANTHER" id="PTHR31717">
    <property type="entry name" value="ZINC FINGER PROTEIN CONSTANS-LIKE 10"/>
    <property type="match status" value="1"/>
</dbReference>
<evidence type="ECO:0000256" key="1">
    <source>
        <dbReference type="ARBA" id="ARBA00004123"/>
    </source>
</evidence>
<dbReference type="PROSITE" id="PS51017">
    <property type="entry name" value="CCT"/>
    <property type="match status" value="1"/>
</dbReference>
<dbReference type="GO" id="GO:0008270">
    <property type="term" value="F:zinc ion binding"/>
    <property type="evidence" value="ECO:0007669"/>
    <property type="project" value="UniProtKB-KW"/>
</dbReference>
<accession>A0ABC8U2E3</accession>
<dbReference type="GO" id="GO:0005634">
    <property type="term" value="C:nucleus"/>
    <property type="evidence" value="ECO:0007669"/>
    <property type="project" value="UniProtKB-SubCell"/>
</dbReference>
<evidence type="ECO:0000256" key="7">
    <source>
        <dbReference type="ARBA" id="ARBA00023242"/>
    </source>
</evidence>
<dbReference type="Proteomes" id="UP001642360">
    <property type="component" value="Unassembled WGS sequence"/>
</dbReference>
<keyword evidence="5 8" id="KW-0863">Zinc-finger</keyword>
<dbReference type="AlphaFoldDB" id="A0ABC8U2E3"/>
<evidence type="ECO:0000256" key="2">
    <source>
        <dbReference type="ARBA" id="ARBA00010024"/>
    </source>
</evidence>
<keyword evidence="4" id="KW-0677">Repeat</keyword>
<feature type="domain" description="B box-type" evidence="10">
    <location>
        <begin position="67"/>
        <end position="113"/>
    </location>
</feature>
<evidence type="ECO:0000313" key="12">
    <source>
        <dbReference type="EMBL" id="CAK9175941.1"/>
    </source>
</evidence>
<dbReference type="InterPro" id="IPR049808">
    <property type="entry name" value="CONSTANS-like_Bbox1"/>
</dbReference>
<dbReference type="PANTHER" id="PTHR31717:SF58">
    <property type="entry name" value="ZINC FINGER PROTEIN CONSTANS-LIKE 13"/>
    <property type="match status" value="1"/>
</dbReference>
<evidence type="ECO:0000256" key="8">
    <source>
        <dbReference type="PROSITE-ProRule" id="PRU00024"/>
    </source>
</evidence>
<organism evidence="12 13">
    <name type="scientific">Ilex paraguariensis</name>
    <name type="common">yerba mate</name>
    <dbReference type="NCBI Taxonomy" id="185542"/>
    <lineage>
        <taxon>Eukaryota</taxon>
        <taxon>Viridiplantae</taxon>
        <taxon>Streptophyta</taxon>
        <taxon>Embryophyta</taxon>
        <taxon>Tracheophyta</taxon>
        <taxon>Spermatophyta</taxon>
        <taxon>Magnoliopsida</taxon>
        <taxon>eudicotyledons</taxon>
        <taxon>Gunneridae</taxon>
        <taxon>Pentapetalae</taxon>
        <taxon>asterids</taxon>
        <taxon>campanulids</taxon>
        <taxon>Aquifoliales</taxon>
        <taxon>Aquifoliaceae</taxon>
        <taxon>Ilex</taxon>
    </lineage>
</organism>
<proteinExistence type="inferred from homology"/>
<dbReference type="Pfam" id="PF06203">
    <property type="entry name" value="CCT"/>
    <property type="match status" value="1"/>
</dbReference>
<keyword evidence="6" id="KW-0862">Zinc</keyword>
<evidence type="ECO:0000256" key="3">
    <source>
        <dbReference type="ARBA" id="ARBA00022723"/>
    </source>
</evidence>
<keyword evidence="13" id="KW-1185">Reference proteome</keyword>
<evidence type="ECO:0000313" key="13">
    <source>
        <dbReference type="Proteomes" id="UP001642360"/>
    </source>
</evidence>
<sequence length="392" mass="43777">MADSRRHPHGGSNEEDEENNRKTTQKRLCDFCGESIALLYCRADSAKLCLSCDREVHSTNPLFTKHTRSLLCDACHSSPVSIFCCTDSSVLCQNCDWETHSRSLSSIHDRRPLEGFSGCPNVTELLAIIGFEDMRKKDLFGGGDGSVYGDFLSVGLDDGLSDLLVWDTPSIVSLDNLIVSSDSGHKFQAMGVPPLPKNRNASCGQQKEEMLRQLREMAKLEPTFNDDQGDIEPLTGFQSLVPEQNLQLGDICSGFEHGAEPTLTPSYEVSAFQWCTETGEMEDQNLPSSLYGSYVDTNRLVPDKDSDIGDSLGHANGGHEGQPCNPVCTETLEVFPKVAARELNSQDRDFALSRYKEKKKTRRYDKHIRYESRKVRAESRTRIKGRFAKMDQ</sequence>
<dbReference type="InterPro" id="IPR000315">
    <property type="entry name" value="Znf_B-box"/>
</dbReference>
<name>A0ABC8U2E3_9AQUA</name>
<evidence type="ECO:0000256" key="6">
    <source>
        <dbReference type="ARBA" id="ARBA00022833"/>
    </source>
</evidence>
<evidence type="ECO:0000256" key="4">
    <source>
        <dbReference type="ARBA" id="ARBA00022737"/>
    </source>
</evidence>
<evidence type="ECO:0000259" key="10">
    <source>
        <dbReference type="PROSITE" id="PS50119"/>
    </source>
</evidence>
<feature type="domain" description="CCT" evidence="11">
    <location>
        <begin position="348"/>
        <end position="390"/>
    </location>
</feature>
<comment type="subcellular location">
    <subcellularLocation>
        <location evidence="1 9">Nucleus</location>
    </subcellularLocation>
</comment>
<evidence type="ECO:0000256" key="5">
    <source>
        <dbReference type="ARBA" id="ARBA00022771"/>
    </source>
</evidence>
<dbReference type="SMART" id="SM00336">
    <property type="entry name" value="BBOX"/>
    <property type="match status" value="2"/>
</dbReference>
<gene>
    <name evidence="12" type="ORF">ILEXP_LOCUS45770</name>
</gene>
<dbReference type="Pfam" id="PF00643">
    <property type="entry name" value="zf-B_box"/>
    <property type="match status" value="1"/>
</dbReference>
<dbReference type="EMBL" id="CAUOFW020006724">
    <property type="protein sequence ID" value="CAK9175941.1"/>
    <property type="molecule type" value="Genomic_DNA"/>
</dbReference>
<dbReference type="PROSITE" id="PS50119">
    <property type="entry name" value="ZF_BBOX"/>
    <property type="match status" value="2"/>
</dbReference>
<protein>
    <submittedName>
        <fullName evidence="12">Uncharacterized protein</fullName>
    </submittedName>
</protein>
<dbReference type="InterPro" id="IPR010402">
    <property type="entry name" value="CCT_domain"/>
</dbReference>
<comment type="caution">
    <text evidence="12">The sequence shown here is derived from an EMBL/GenBank/DDBJ whole genome shotgun (WGS) entry which is preliminary data.</text>
</comment>
<evidence type="ECO:0000256" key="9">
    <source>
        <dbReference type="PROSITE-ProRule" id="PRU00357"/>
    </source>
</evidence>
<evidence type="ECO:0000259" key="11">
    <source>
        <dbReference type="PROSITE" id="PS51017"/>
    </source>
</evidence>
<feature type="domain" description="B box-type" evidence="10">
    <location>
        <begin position="24"/>
        <end position="71"/>
    </location>
</feature>
<keyword evidence="3" id="KW-0479">Metal-binding</keyword>